<accession>A0A0D5NFI9</accession>
<dbReference type="AlphaFoldDB" id="A0A0D5NFI9"/>
<dbReference type="STRING" id="1126833.VN24_02260"/>
<dbReference type="Proteomes" id="UP000032633">
    <property type="component" value="Chromosome"/>
</dbReference>
<dbReference type="GO" id="GO:0016646">
    <property type="term" value="F:oxidoreductase activity, acting on the CH-NH group of donors, NAD or NADP as acceptor"/>
    <property type="evidence" value="ECO:0007669"/>
    <property type="project" value="TreeGrafter"/>
</dbReference>
<dbReference type="CDD" id="cd05244">
    <property type="entry name" value="BVR-B_like_SDR_a"/>
    <property type="match status" value="1"/>
</dbReference>
<keyword evidence="3" id="KW-1185">Reference proteome</keyword>
<dbReference type="PANTHER" id="PTHR43355">
    <property type="entry name" value="FLAVIN REDUCTASE (NADPH)"/>
    <property type="match status" value="1"/>
</dbReference>
<sequence>MENGRNKIAIIGGTGKVGRYIVKQALAEGYSVRMLARNPDRVTISDERLEVVKGDAQDSKAVSAALQDCDVVINAFGQPNREKFPIYSELTRLIISLMKEAGIRRYIGITGASLNAPGDRKSTGNRIGAAIFRLLYPAMMEDKRKELNILQNSHVDWTLLRLPFVIEGPAINEVKVNELDMPGMKMRSADISAFIVKQIADSRFIRKYPFISN</sequence>
<reference evidence="3" key="2">
    <citation type="submission" date="2015-03" db="EMBL/GenBank/DDBJ databases">
        <title>Genome sequence of Paenibacillus beijingensis strain DSM 24997T.</title>
        <authorList>
            <person name="Kwak Y."/>
            <person name="Shin J.-H."/>
        </authorList>
    </citation>
    <scope>NUCLEOTIDE SEQUENCE [LARGE SCALE GENOMIC DNA]</scope>
    <source>
        <strain evidence="3">DSM 24997</strain>
    </source>
</reference>
<dbReference type="InterPro" id="IPR016040">
    <property type="entry name" value="NAD(P)-bd_dom"/>
</dbReference>
<evidence type="ECO:0000313" key="2">
    <source>
        <dbReference type="EMBL" id="AJY73668.1"/>
    </source>
</evidence>
<feature type="domain" description="NAD(P)-binding" evidence="1">
    <location>
        <begin position="12"/>
        <end position="201"/>
    </location>
</feature>
<evidence type="ECO:0000313" key="3">
    <source>
        <dbReference type="Proteomes" id="UP000032633"/>
    </source>
</evidence>
<name>A0A0D5NFI9_9BACL</name>
<dbReference type="InterPro" id="IPR036291">
    <property type="entry name" value="NAD(P)-bd_dom_sf"/>
</dbReference>
<proteinExistence type="predicted"/>
<dbReference type="Gene3D" id="3.40.50.720">
    <property type="entry name" value="NAD(P)-binding Rossmann-like Domain"/>
    <property type="match status" value="1"/>
</dbReference>
<dbReference type="SUPFAM" id="SSF51735">
    <property type="entry name" value="NAD(P)-binding Rossmann-fold domains"/>
    <property type="match status" value="1"/>
</dbReference>
<dbReference type="PATRIC" id="fig|1126833.4.peg.495"/>
<dbReference type="Pfam" id="PF13460">
    <property type="entry name" value="NAD_binding_10"/>
    <property type="match status" value="1"/>
</dbReference>
<dbReference type="InterPro" id="IPR051606">
    <property type="entry name" value="Polyketide_Oxido-like"/>
</dbReference>
<reference evidence="2 3" key="1">
    <citation type="journal article" date="2015" name="J. Biotechnol.">
        <title>Complete genome sequence of Paenibacillus beijingensis 7188(T) (=DSM 24997(T)), a novel rhizobacterium from jujube garden soil.</title>
        <authorList>
            <person name="Kwak Y."/>
            <person name="Shin J.H."/>
        </authorList>
    </citation>
    <scope>NUCLEOTIDE SEQUENCE [LARGE SCALE GENOMIC DNA]</scope>
    <source>
        <strain evidence="2 3">DSM 24997</strain>
    </source>
</reference>
<dbReference type="EMBL" id="CP011058">
    <property type="protein sequence ID" value="AJY73668.1"/>
    <property type="molecule type" value="Genomic_DNA"/>
</dbReference>
<dbReference type="HOGENOM" id="CLU_025711_4_4_9"/>
<organism evidence="2 3">
    <name type="scientific">Paenibacillus beijingensis</name>
    <dbReference type="NCBI Taxonomy" id="1126833"/>
    <lineage>
        <taxon>Bacteria</taxon>
        <taxon>Bacillati</taxon>
        <taxon>Bacillota</taxon>
        <taxon>Bacilli</taxon>
        <taxon>Bacillales</taxon>
        <taxon>Paenibacillaceae</taxon>
        <taxon>Paenibacillus</taxon>
    </lineage>
</organism>
<dbReference type="KEGG" id="pbj:VN24_02260"/>
<dbReference type="RefSeq" id="WP_045669103.1">
    <property type="nucleotide sequence ID" value="NZ_CP011058.1"/>
</dbReference>
<protein>
    <submittedName>
        <fullName evidence="2">NADH-flavin reductase</fullName>
    </submittedName>
</protein>
<dbReference type="PANTHER" id="PTHR43355:SF2">
    <property type="entry name" value="FLAVIN REDUCTASE (NADPH)"/>
    <property type="match status" value="1"/>
</dbReference>
<gene>
    <name evidence="2" type="ORF">VN24_02260</name>
</gene>
<dbReference type="OrthoDB" id="9790734at2"/>
<evidence type="ECO:0000259" key="1">
    <source>
        <dbReference type="Pfam" id="PF13460"/>
    </source>
</evidence>